<reference evidence="1 2" key="1">
    <citation type="submission" date="2023-11" db="EMBL/GenBank/DDBJ databases">
        <title>Peredibacter starrii A3.12.</title>
        <authorList>
            <person name="Mitchell R.J."/>
        </authorList>
    </citation>
    <scope>NUCLEOTIDE SEQUENCE [LARGE SCALE GENOMIC DNA]</scope>
    <source>
        <strain evidence="1 2">A3.12</strain>
    </source>
</reference>
<evidence type="ECO:0000313" key="2">
    <source>
        <dbReference type="Proteomes" id="UP001324634"/>
    </source>
</evidence>
<protein>
    <submittedName>
        <fullName evidence="1">Uncharacterized protein</fullName>
    </submittedName>
</protein>
<dbReference type="EMBL" id="CP139487">
    <property type="protein sequence ID" value="WPU66051.1"/>
    <property type="molecule type" value="Genomic_DNA"/>
</dbReference>
<organism evidence="1 2">
    <name type="scientific">Peredibacter starrii</name>
    <dbReference type="NCBI Taxonomy" id="28202"/>
    <lineage>
        <taxon>Bacteria</taxon>
        <taxon>Pseudomonadati</taxon>
        <taxon>Bdellovibrionota</taxon>
        <taxon>Bacteriovoracia</taxon>
        <taxon>Bacteriovoracales</taxon>
        <taxon>Bacteriovoracaceae</taxon>
        <taxon>Peredibacter</taxon>
    </lineage>
</organism>
<keyword evidence="2" id="KW-1185">Reference proteome</keyword>
<dbReference type="RefSeq" id="WP_321397769.1">
    <property type="nucleotide sequence ID" value="NZ_CP139487.1"/>
</dbReference>
<proteinExistence type="predicted"/>
<sequence>MMNLIQKFFSTDRSNKAQIRKNFTTYFYSLPEHQWILESECRDHFDKLFSLLPSGILEAMMTKYPVEFIPSYAMKEHHRKGMVLANTIVVFPEFQKLLRSNKRAAVAYLAHEVAFVLYEHEGNKDHDPLMAEVEADKFVCDLGLTFELEDLLLMLDETIEKRLRLTYLTINHFKDN</sequence>
<evidence type="ECO:0000313" key="1">
    <source>
        <dbReference type="EMBL" id="WPU66051.1"/>
    </source>
</evidence>
<dbReference type="AlphaFoldDB" id="A0AAX4HRT0"/>
<dbReference type="KEGG" id="psti:SOO65_04765"/>
<gene>
    <name evidence="1" type="ORF">SOO65_04765</name>
</gene>
<name>A0AAX4HRT0_9BACT</name>
<accession>A0AAX4HRT0</accession>
<dbReference type="Proteomes" id="UP001324634">
    <property type="component" value="Chromosome"/>
</dbReference>